<dbReference type="Proteomes" id="UP000054481">
    <property type="component" value="Unassembled WGS sequence"/>
</dbReference>
<dbReference type="InterPro" id="IPR036291">
    <property type="entry name" value="NAD(P)-bd_dom_sf"/>
</dbReference>
<dbReference type="InterPro" id="IPR051164">
    <property type="entry name" value="NmrA-like_oxidored"/>
</dbReference>
<gene>
    <name evidence="4" type="ORF">HIM_05283</name>
</gene>
<keyword evidence="5" id="KW-1185">Reference proteome</keyword>
<evidence type="ECO:0000259" key="3">
    <source>
        <dbReference type="Pfam" id="PF05368"/>
    </source>
</evidence>
<dbReference type="EMBL" id="KQ030518">
    <property type="protein sequence ID" value="KJZ75357.1"/>
    <property type="molecule type" value="Genomic_DNA"/>
</dbReference>
<dbReference type="Gene3D" id="3.40.50.720">
    <property type="entry name" value="NAD(P)-binding Rossmann-like Domain"/>
    <property type="match status" value="1"/>
</dbReference>
<feature type="domain" description="NmrA-like" evidence="3">
    <location>
        <begin position="5"/>
        <end position="264"/>
    </location>
</feature>
<keyword evidence="2" id="KW-0521">NADP</keyword>
<proteinExistence type="inferred from homology"/>
<dbReference type="InterPro" id="IPR008030">
    <property type="entry name" value="NmrA-like"/>
</dbReference>
<dbReference type="Gene3D" id="3.90.25.10">
    <property type="entry name" value="UDP-galactose 4-epimerase, domain 1"/>
    <property type="match status" value="1"/>
</dbReference>
<evidence type="ECO:0000313" key="4">
    <source>
        <dbReference type="EMBL" id="KJZ75357.1"/>
    </source>
</evidence>
<protein>
    <recommendedName>
        <fullName evidence="3">NmrA-like domain-containing protein</fullName>
    </recommendedName>
</protein>
<evidence type="ECO:0000256" key="1">
    <source>
        <dbReference type="ARBA" id="ARBA00006328"/>
    </source>
</evidence>
<comment type="similarity">
    <text evidence="1">Belongs to the NmrA-type oxidoreductase family.</text>
</comment>
<dbReference type="GO" id="GO:0005634">
    <property type="term" value="C:nucleus"/>
    <property type="evidence" value="ECO:0007669"/>
    <property type="project" value="TreeGrafter"/>
</dbReference>
<dbReference type="Pfam" id="PF05368">
    <property type="entry name" value="NmrA"/>
    <property type="match status" value="1"/>
</dbReference>
<evidence type="ECO:0000313" key="5">
    <source>
        <dbReference type="Proteomes" id="UP000054481"/>
    </source>
</evidence>
<sequence>MSSGKLVTVYGATGTQGGSVVRSLLQNKSNAFSVRAITRNPDSGKARELASLGVDVVKADGHKREQVLEAFKGSWAVFVNTDSSDLALYEPSHKTESDLGKSIVDAAFEAGVDVFVYSGLASASLLSQGATPSRLFDEKHTIGTYAQAKGFKTAVVIAAGWYMENHTSRELAKLLGGFPYEDDADGYRTLRTPRWGGDGKMPLIAVEEDWGDLVHGVLLDPGSYDKQFIQGISDLVTPEDLTKLFQSVTGTRSRFVPVEDWKSFEMRGNPALGCICDMFGFLQLCQGRYFGMSNDLSEARKLKKSASAAKGLSKDKDELTDLDRFLNHHFVS</sequence>
<name>A0A0F8A0I2_9HYPO</name>
<dbReference type="SUPFAM" id="SSF51735">
    <property type="entry name" value="NAD(P)-binding Rossmann-fold domains"/>
    <property type="match status" value="1"/>
</dbReference>
<dbReference type="CDD" id="cd05251">
    <property type="entry name" value="NmrA_like_SDR_a"/>
    <property type="match status" value="1"/>
</dbReference>
<reference evidence="4 5" key="1">
    <citation type="journal article" date="2014" name="Genome Biol. Evol.">
        <title>Comparative genomics and transcriptomics analyses reveal divergent lifestyle features of nematode endoparasitic fungus Hirsutella minnesotensis.</title>
        <authorList>
            <person name="Lai Y."/>
            <person name="Liu K."/>
            <person name="Zhang X."/>
            <person name="Zhang X."/>
            <person name="Li K."/>
            <person name="Wang N."/>
            <person name="Shu C."/>
            <person name="Wu Y."/>
            <person name="Wang C."/>
            <person name="Bushley K.E."/>
            <person name="Xiang M."/>
            <person name="Liu X."/>
        </authorList>
    </citation>
    <scope>NUCLEOTIDE SEQUENCE [LARGE SCALE GENOMIC DNA]</scope>
    <source>
        <strain evidence="4 5">3608</strain>
    </source>
</reference>
<dbReference type="AlphaFoldDB" id="A0A0F8A0I2"/>
<dbReference type="PANTHER" id="PTHR42748">
    <property type="entry name" value="NITROGEN METABOLITE REPRESSION PROTEIN NMRA FAMILY MEMBER"/>
    <property type="match status" value="1"/>
</dbReference>
<dbReference type="PANTHER" id="PTHR42748:SF7">
    <property type="entry name" value="NMRA LIKE REDOX SENSOR 1-RELATED"/>
    <property type="match status" value="1"/>
</dbReference>
<evidence type="ECO:0000256" key="2">
    <source>
        <dbReference type="ARBA" id="ARBA00022857"/>
    </source>
</evidence>
<organism evidence="4 5">
    <name type="scientific">Hirsutella minnesotensis 3608</name>
    <dbReference type="NCBI Taxonomy" id="1043627"/>
    <lineage>
        <taxon>Eukaryota</taxon>
        <taxon>Fungi</taxon>
        <taxon>Dikarya</taxon>
        <taxon>Ascomycota</taxon>
        <taxon>Pezizomycotina</taxon>
        <taxon>Sordariomycetes</taxon>
        <taxon>Hypocreomycetidae</taxon>
        <taxon>Hypocreales</taxon>
        <taxon>Ophiocordycipitaceae</taxon>
        <taxon>Hirsutella</taxon>
    </lineage>
</organism>
<dbReference type="OrthoDB" id="300709at2759"/>
<accession>A0A0F8A0I2</accession>